<feature type="signal peptide" evidence="1">
    <location>
        <begin position="1"/>
        <end position="20"/>
    </location>
</feature>
<dbReference type="PROSITE" id="PS51257">
    <property type="entry name" value="PROKAR_LIPOPROTEIN"/>
    <property type="match status" value="1"/>
</dbReference>
<feature type="domain" description="Beta-lactamase-related" evidence="2">
    <location>
        <begin position="44"/>
        <end position="364"/>
    </location>
</feature>
<dbReference type="Pfam" id="PF00144">
    <property type="entry name" value="Beta-lactamase"/>
    <property type="match status" value="1"/>
</dbReference>
<gene>
    <name evidence="3" type="ORF">NDR86_04680</name>
</gene>
<dbReference type="InterPro" id="IPR050491">
    <property type="entry name" value="AmpC-like"/>
</dbReference>
<proteinExistence type="predicted"/>
<dbReference type="RefSeq" id="WP_251909766.1">
    <property type="nucleotide sequence ID" value="NZ_JAMRXG010000002.1"/>
</dbReference>
<feature type="chain" id="PRO_5040869457" evidence="1">
    <location>
        <begin position="21"/>
        <end position="376"/>
    </location>
</feature>
<accession>A0A9X2IXD1</accession>
<comment type="caution">
    <text evidence="3">The sequence shown here is derived from an EMBL/GenBank/DDBJ whole genome shotgun (WGS) entry which is preliminary data.</text>
</comment>
<evidence type="ECO:0000313" key="4">
    <source>
        <dbReference type="Proteomes" id="UP001139157"/>
    </source>
</evidence>
<keyword evidence="4" id="KW-1185">Reference proteome</keyword>
<dbReference type="PANTHER" id="PTHR46825:SF7">
    <property type="entry name" value="D-ALANYL-D-ALANINE CARBOXYPEPTIDASE"/>
    <property type="match status" value="1"/>
</dbReference>
<sequence length="376" mass="40094">MRLLPIVGALSAVALLTACSADSGRAEIPATSPPPPAAQLRADIDALLRAGATGVIVTVTDQGRDQVFTGGVADRASGRSIPEQPVQQVRVGSITKTFTSALVLQLVGEGRIRLDEPVETYLPGLLRGEGIDGHDITVRQLLRHQSGLPDIDEDERLDEYRMAVENRTVTPAQEVEYATGRPAEFAPGTHTRYSNTNYTVAGILIEKVTGATYSEELDRRILKPLNLRDTYLPATGEHEIRGPHPTGYATVAGTLTDVTRVEPSAPWAAGALVSTGPDLNRFYSRLRAGEVVPPAQLRDMYDSVSLEGAPGLEYGLGIRTKKLPCGTEYSGHTGGIYGYTTLAGTTTQGRAVTVAVTGDTPTLDQLDAFLPHTLCP</sequence>
<dbReference type="SUPFAM" id="SSF56601">
    <property type="entry name" value="beta-lactamase/transpeptidase-like"/>
    <property type="match status" value="1"/>
</dbReference>
<dbReference type="EMBL" id="JAMRXG010000002">
    <property type="protein sequence ID" value="MCM6772766.1"/>
    <property type="molecule type" value="Genomic_DNA"/>
</dbReference>
<dbReference type="Proteomes" id="UP001139157">
    <property type="component" value="Unassembled WGS sequence"/>
</dbReference>
<name>A0A9X2IXD1_9NOCA</name>
<dbReference type="InterPro" id="IPR001466">
    <property type="entry name" value="Beta-lactam-related"/>
</dbReference>
<evidence type="ECO:0000313" key="3">
    <source>
        <dbReference type="EMBL" id="MCM6772766.1"/>
    </source>
</evidence>
<dbReference type="PANTHER" id="PTHR46825">
    <property type="entry name" value="D-ALANYL-D-ALANINE-CARBOXYPEPTIDASE/ENDOPEPTIDASE AMPH"/>
    <property type="match status" value="1"/>
</dbReference>
<reference evidence="3" key="1">
    <citation type="submission" date="2022-06" db="EMBL/GenBank/DDBJ databases">
        <title>Novel species in genus nocardia.</title>
        <authorList>
            <person name="Li F."/>
        </authorList>
    </citation>
    <scope>NUCLEOTIDE SEQUENCE</scope>
    <source>
        <strain evidence="3">CDC141</strain>
    </source>
</reference>
<dbReference type="Gene3D" id="3.40.710.10">
    <property type="entry name" value="DD-peptidase/beta-lactamase superfamily"/>
    <property type="match status" value="1"/>
</dbReference>
<evidence type="ECO:0000256" key="1">
    <source>
        <dbReference type="SAM" id="SignalP"/>
    </source>
</evidence>
<dbReference type="InterPro" id="IPR012338">
    <property type="entry name" value="Beta-lactam/transpept-like"/>
</dbReference>
<protein>
    <submittedName>
        <fullName evidence="3">Beta-lactamase family protein</fullName>
    </submittedName>
</protein>
<evidence type="ECO:0000259" key="2">
    <source>
        <dbReference type="Pfam" id="PF00144"/>
    </source>
</evidence>
<keyword evidence="1" id="KW-0732">Signal</keyword>
<organism evidence="3 4">
    <name type="scientific">Nocardia pulmonis</name>
    <dbReference type="NCBI Taxonomy" id="2951408"/>
    <lineage>
        <taxon>Bacteria</taxon>
        <taxon>Bacillati</taxon>
        <taxon>Actinomycetota</taxon>
        <taxon>Actinomycetes</taxon>
        <taxon>Mycobacteriales</taxon>
        <taxon>Nocardiaceae</taxon>
        <taxon>Nocardia</taxon>
    </lineage>
</organism>
<dbReference type="AlphaFoldDB" id="A0A9X2IXD1"/>